<feature type="transmembrane region" description="Helical" evidence="2">
    <location>
        <begin position="15"/>
        <end position="36"/>
    </location>
</feature>
<evidence type="ECO:0000313" key="4">
    <source>
        <dbReference type="Proteomes" id="UP001457282"/>
    </source>
</evidence>
<name>A0AAW1XKA1_RUBAR</name>
<evidence type="ECO:0000256" key="2">
    <source>
        <dbReference type="SAM" id="Phobius"/>
    </source>
</evidence>
<reference evidence="3 4" key="1">
    <citation type="journal article" date="2023" name="G3 (Bethesda)">
        <title>A chromosome-length genome assembly and annotation of blackberry (Rubus argutus, cv. 'Hillquist').</title>
        <authorList>
            <person name="Bruna T."/>
            <person name="Aryal R."/>
            <person name="Dudchenko O."/>
            <person name="Sargent D.J."/>
            <person name="Mead D."/>
            <person name="Buti M."/>
            <person name="Cavallini A."/>
            <person name="Hytonen T."/>
            <person name="Andres J."/>
            <person name="Pham M."/>
            <person name="Weisz D."/>
            <person name="Mascagni F."/>
            <person name="Usai G."/>
            <person name="Natali L."/>
            <person name="Bassil N."/>
            <person name="Fernandez G.E."/>
            <person name="Lomsadze A."/>
            <person name="Armour M."/>
            <person name="Olukolu B."/>
            <person name="Poorten T."/>
            <person name="Britton C."/>
            <person name="Davik J."/>
            <person name="Ashrafi H."/>
            <person name="Aiden E.L."/>
            <person name="Borodovsky M."/>
            <person name="Worthington M."/>
        </authorList>
    </citation>
    <scope>NUCLEOTIDE SEQUENCE [LARGE SCALE GENOMIC DNA]</scope>
    <source>
        <strain evidence="3">PI 553951</strain>
    </source>
</reference>
<dbReference type="EMBL" id="JBEDUW010000003">
    <property type="protein sequence ID" value="KAK9936924.1"/>
    <property type="molecule type" value="Genomic_DNA"/>
</dbReference>
<keyword evidence="2" id="KW-1133">Transmembrane helix</keyword>
<keyword evidence="4" id="KW-1185">Reference proteome</keyword>
<dbReference type="AlphaFoldDB" id="A0AAW1XKA1"/>
<evidence type="ECO:0000256" key="1">
    <source>
        <dbReference type="SAM" id="MobiDB-lite"/>
    </source>
</evidence>
<keyword evidence="2" id="KW-0812">Transmembrane</keyword>
<organism evidence="3 4">
    <name type="scientific">Rubus argutus</name>
    <name type="common">Southern blackberry</name>
    <dbReference type="NCBI Taxonomy" id="59490"/>
    <lineage>
        <taxon>Eukaryota</taxon>
        <taxon>Viridiplantae</taxon>
        <taxon>Streptophyta</taxon>
        <taxon>Embryophyta</taxon>
        <taxon>Tracheophyta</taxon>
        <taxon>Spermatophyta</taxon>
        <taxon>Magnoliopsida</taxon>
        <taxon>eudicotyledons</taxon>
        <taxon>Gunneridae</taxon>
        <taxon>Pentapetalae</taxon>
        <taxon>rosids</taxon>
        <taxon>fabids</taxon>
        <taxon>Rosales</taxon>
        <taxon>Rosaceae</taxon>
        <taxon>Rosoideae</taxon>
        <taxon>Rosoideae incertae sedis</taxon>
        <taxon>Rubus</taxon>
    </lineage>
</organism>
<comment type="caution">
    <text evidence="3">The sequence shown here is derived from an EMBL/GenBank/DDBJ whole genome shotgun (WGS) entry which is preliminary data.</text>
</comment>
<dbReference type="Proteomes" id="UP001457282">
    <property type="component" value="Unassembled WGS sequence"/>
</dbReference>
<accession>A0AAW1XKA1</accession>
<evidence type="ECO:0000313" key="3">
    <source>
        <dbReference type="EMBL" id="KAK9936924.1"/>
    </source>
</evidence>
<feature type="region of interest" description="Disordered" evidence="1">
    <location>
        <begin position="79"/>
        <end position="101"/>
    </location>
</feature>
<protein>
    <submittedName>
        <fullName evidence="3">Uncharacterized protein</fullName>
    </submittedName>
</protein>
<sequence length="101" mass="11066">MMRESKSPGKMTLGIYTAAMANPGGAIWGLMGAMFLHNKLNPERPRWIWFLKPWSACWRFSTCTAGFAASTPIYEASQALPSTEAPPLETEDPPPGTKPLP</sequence>
<keyword evidence="2" id="KW-0472">Membrane</keyword>
<gene>
    <name evidence="3" type="ORF">M0R45_013744</name>
</gene>
<proteinExistence type="predicted"/>